<evidence type="ECO:0000313" key="1">
    <source>
        <dbReference type="EMBL" id="VAW31889.1"/>
    </source>
</evidence>
<protein>
    <submittedName>
        <fullName evidence="1">Uncharacterized protein</fullName>
    </submittedName>
</protein>
<proteinExistence type="predicted"/>
<name>A0A3B0V4U8_9ZZZZ</name>
<dbReference type="AlphaFoldDB" id="A0A3B0V4U8"/>
<reference evidence="1" key="1">
    <citation type="submission" date="2018-06" db="EMBL/GenBank/DDBJ databases">
        <authorList>
            <person name="Zhirakovskaya E."/>
        </authorList>
    </citation>
    <scope>NUCLEOTIDE SEQUENCE</scope>
</reference>
<accession>A0A3B0V4U8</accession>
<organism evidence="1">
    <name type="scientific">hydrothermal vent metagenome</name>
    <dbReference type="NCBI Taxonomy" id="652676"/>
    <lineage>
        <taxon>unclassified sequences</taxon>
        <taxon>metagenomes</taxon>
        <taxon>ecological metagenomes</taxon>
    </lineage>
</organism>
<dbReference type="EMBL" id="UOEV01000005">
    <property type="protein sequence ID" value="VAW31889.1"/>
    <property type="molecule type" value="Genomic_DNA"/>
</dbReference>
<sequence>MQRRLLFIFIVIAFITGGVFVWGLQYIPVVTTISARFNEIKTTVSNIRAPEGWYAWGLETSPSAVSNPTAAEVKFGNDPKNTSGNLQSSLILVRGDGLDGKTPEEWMNYRKTYFGVDFSLRTATSSVRTWAIENNRFVIGSITETPAGGRVLTYYLFNDGIVYTFMLTPSPFVPGYQERSKNILNSSDADTLRGIVKQFADSLPSTKT</sequence>
<gene>
    <name evidence="1" type="ORF">MNBD_CPR01-234</name>
</gene>